<proteinExistence type="inferred from homology"/>
<evidence type="ECO:0000313" key="14">
    <source>
        <dbReference type="Proteomes" id="UP000886741"/>
    </source>
</evidence>
<evidence type="ECO:0000256" key="1">
    <source>
        <dbReference type="ARBA" id="ARBA00001947"/>
    </source>
</evidence>
<evidence type="ECO:0000256" key="3">
    <source>
        <dbReference type="ARBA" id="ARBA00007931"/>
    </source>
</evidence>
<evidence type="ECO:0000313" key="13">
    <source>
        <dbReference type="EMBL" id="HIS64933.1"/>
    </source>
</evidence>
<evidence type="ECO:0000256" key="5">
    <source>
        <dbReference type="ARBA" id="ARBA00022692"/>
    </source>
</evidence>
<evidence type="ECO:0000256" key="10">
    <source>
        <dbReference type="ARBA" id="ARBA00023136"/>
    </source>
</evidence>
<evidence type="ECO:0000256" key="7">
    <source>
        <dbReference type="ARBA" id="ARBA00022833"/>
    </source>
</evidence>
<dbReference type="InterPro" id="IPR008915">
    <property type="entry name" value="Peptidase_M50"/>
</dbReference>
<accession>A0A9D1F9S8</accession>
<feature type="transmembrane region" description="Helical" evidence="11">
    <location>
        <begin position="328"/>
        <end position="346"/>
    </location>
</feature>
<feature type="transmembrane region" description="Helical" evidence="11">
    <location>
        <begin position="272"/>
        <end position="294"/>
    </location>
</feature>
<evidence type="ECO:0000256" key="2">
    <source>
        <dbReference type="ARBA" id="ARBA00004141"/>
    </source>
</evidence>
<protein>
    <submittedName>
        <fullName evidence="13">Site-2 protease family protein</fullName>
    </submittedName>
</protein>
<dbReference type="EMBL" id="DVJJ01000090">
    <property type="protein sequence ID" value="HIS64933.1"/>
    <property type="molecule type" value="Genomic_DNA"/>
</dbReference>
<keyword evidence="6" id="KW-0378">Hydrolase</keyword>
<dbReference type="GO" id="GO:0006508">
    <property type="term" value="P:proteolysis"/>
    <property type="evidence" value="ECO:0007669"/>
    <property type="project" value="UniProtKB-KW"/>
</dbReference>
<keyword evidence="10 11" id="KW-0472">Membrane</keyword>
<keyword evidence="5 11" id="KW-0812">Transmembrane</keyword>
<evidence type="ECO:0000256" key="9">
    <source>
        <dbReference type="ARBA" id="ARBA00023049"/>
    </source>
</evidence>
<keyword evidence="4 13" id="KW-0645">Protease</keyword>
<dbReference type="InterPro" id="IPR004387">
    <property type="entry name" value="Pept_M50_Zn"/>
</dbReference>
<dbReference type="CDD" id="cd06163">
    <property type="entry name" value="S2P-M50_PDZ_RseP-like"/>
    <property type="match status" value="1"/>
</dbReference>
<evidence type="ECO:0000256" key="6">
    <source>
        <dbReference type="ARBA" id="ARBA00022801"/>
    </source>
</evidence>
<keyword evidence="8 11" id="KW-1133">Transmembrane helix</keyword>
<reference evidence="13" key="2">
    <citation type="journal article" date="2021" name="PeerJ">
        <title>Extensive microbial diversity within the chicken gut microbiome revealed by metagenomics and culture.</title>
        <authorList>
            <person name="Gilroy R."/>
            <person name="Ravi A."/>
            <person name="Getino M."/>
            <person name="Pursley I."/>
            <person name="Horton D.L."/>
            <person name="Alikhan N.F."/>
            <person name="Baker D."/>
            <person name="Gharbi K."/>
            <person name="Hall N."/>
            <person name="Watson M."/>
            <person name="Adriaenssens E.M."/>
            <person name="Foster-Nyarko E."/>
            <person name="Jarju S."/>
            <person name="Secka A."/>
            <person name="Antonio M."/>
            <person name="Oren A."/>
            <person name="Chaudhuri R.R."/>
            <person name="La Ragione R."/>
            <person name="Hildebrand F."/>
            <person name="Pallen M.J."/>
        </authorList>
    </citation>
    <scope>NUCLEOTIDE SEQUENCE</scope>
    <source>
        <strain evidence="13">ChiBcec16-1751</strain>
    </source>
</reference>
<comment type="caution">
    <text evidence="13">The sequence shown here is derived from an EMBL/GenBank/DDBJ whole genome shotgun (WGS) entry which is preliminary data.</text>
</comment>
<evidence type="ECO:0000256" key="4">
    <source>
        <dbReference type="ARBA" id="ARBA00022670"/>
    </source>
</evidence>
<feature type="transmembrane region" description="Helical" evidence="11">
    <location>
        <begin position="6"/>
        <end position="24"/>
    </location>
</feature>
<sequence>MTTILYILLAILMFGVLILVHEWGHFITAKKLGVQVNEFAIGMGPVLWKRQKGETQYSIRAFPVGGFCAMEGEDEDNDNPRGFHSVSWWRRVIILVAGSFMNFVAGFLMVAALLSTYSGFTTLELTGFYDNGGLQEQGLQVGDTLYALDGHRLYLTNDLSLLTARTGDGYYDLTIVRDGEKMVLKDFHLFQDTYEYEGQETYGYGILLGYESKNVGSVLKNAWYNCLDFVRMVRMGLEDLITGAVGIKDMSGPVGIVDVIADTGNASPTVTIGLLNILYLAAFIAVNLAVMNLLPLPALDGGRVVCLLLTTVVEKVTRRHINPKYEGYLHGVGMVLLLVLMVYVSFQDVFRIIGG</sequence>
<reference evidence="13" key="1">
    <citation type="submission" date="2020-10" db="EMBL/GenBank/DDBJ databases">
        <authorList>
            <person name="Gilroy R."/>
        </authorList>
    </citation>
    <scope>NUCLEOTIDE SEQUENCE</scope>
    <source>
        <strain evidence="13">ChiBcec16-1751</strain>
    </source>
</reference>
<comment type="similarity">
    <text evidence="3">Belongs to the peptidase M50B family.</text>
</comment>
<dbReference type="InterPro" id="IPR036034">
    <property type="entry name" value="PDZ_sf"/>
</dbReference>
<dbReference type="PANTHER" id="PTHR42837">
    <property type="entry name" value="REGULATOR OF SIGMA-E PROTEASE RSEP"/>
    <property type="match status" value="1"/>
</dbReference>
<evidence type="ECO:0000259" key="12">
    <source>
        <dbReference type="Pfam" id="PF02163"/>
    </source>
</evidence>
<evidence type="ECO:0000256" key="11">
    <source>
        <dbReference type="SAM" id="Phobius"/>
    </source>
</evidence>
<dbReference type="GO" id="GO:0004222">
    <property type="term" value="F:metalloendopeptidase activity"/>
    <property type="evidence" value="ECO:0007669"/>
    <property type="project" value="InterPro"/>
</dbReference>
<dbReference type="GO" id="GO:0016020">
    <property type="term" value="C:membrane"/>
    <property type="evidence" value="ECO:0007669"/>
    <property type="project" value="UniProtKB-SubCell"/>
</dbReference>
<dbReference type="SUPFAM" id="SSF50156">
    <property type="entry name" value="PDZ domain-like"/>
    <property type="match status" value="1"/>
</dbReference>
<gene>
    <name evidence="13" type="ORF">IAA83_06135</name>
</gene>
<feature type="transmembrane region" description="Helical" evidence="11">
    <location>
        <begin position="92"/>
        <end position="114"/>
    </location>
</feature>
<dbReference type="AlphaFoldDB" id="A0A9D1F9S8"/>
<dbReference type="PANTHER" id="PTHR42837:SF2">
    <property type="entry name" value="MEMBRANE METALLOPROTEASE ARASP2, CHLOROPLASTIC-RELATED"/>
    <property type="match status" value="1"/>
</dbReference>
<keyword evidence="7" id="KW-0862">Zinc</keyword>
<dbReference type="Pfam" id="PF02163">
    <property type="entry name" value="Peptidase_M50"/>
    <property type="match status" value="1"/>
</dbReference>
<comment type="subcellular location">
    <subcellularLocation>
        <location evidence="2">Membrane</location>
        <topology evidence="2">Multi-pass membrane protein</topology>
    </subcellularLocation>
</comment>
<dbReference type="Proteomes" id="UP000886741">
    <property type="component" value="Unassembled WGS sequence"/>
</dbReference>
<evidence type="ECO:0000256" key="8">
    <source>
        <dbReference type="ARBA" id="ARBA00022989"/>
    </source>
</evidence>
<name>A0A9D1F9S8_9FIRM</name>
<keyword evidence="9" id="KW-0482">Metalloprotease</keyword>
<feature type="domain" description="Peptidase M50" evidence="12">
    <location>
        <begin position="10"/>
        <end position="340"/>
    </location>
</feature>
<comment type="cofactor">
    <cofactor evidence="1">
        <name>Zn(2+)</name>
        <dbReference type="ChEBI" id="CHEBI:29105"/>
    </cofactor>
</comment>
<organism evidence="13 14">
    <name type="scientific">Candidatus Avoscillospira avistercoris</name>
    <dbReference type="NCBI Taxonomy" id="2840707"/>
    <lineage>
        <taxon>Bacteria</taxon>
        <taxon>Bacillati</taxon>
        <taxon>Bacillota</taxon>
        <taxon>Clostridia</taxon>
        <taxon>Eubacteriales</taxon>
        <taxon>Oscillospiraceae</taxon>
        <taxon>Oscillospiraceae incertae sedis</taxon>
        <taxon>Candidatus Avoscillospira</taxon>
    </lineage>
</organism>